<accession>A0ABQ5MT99</accession>
<dbReference type="EMBL" id="BRVS01000005">
    <property type="protein sequence ID" value="GLB66985.1"/>
    <property type="molecule type" value="Genomic_DNA"/>
</dbReference>
<organism evidence="2 3">
    <name type="scientific">Arthrobacter mangrovi</name>
    <dbReference type="NCBI Taxonomy" id="2966350"/>
    <lineage>
        <taxon>Bacteria</taxon>
        <taxon>Bacillati</taxon>
        <taxon>Actinomycetota</taxon>
        <taxon>Actinomycetes</taxon>
        <taxon>Micrococcales</taxon>
        <taxon>Micrococcaceae</taxon>
        <taxon>Arthrobacter</taxon>
    </lineage>
</organism>
<sequence>MLSVPGNPRRNAVQVARGKHRSAPSIPSAAGQARAQAALGRYAGAPLPISRMRSRTAAAVTFSPSRFGFPAPW</sequence>
<gene>
    <name evidence="2" type="ORF">AHIS1636_14240</name>
</gene>
<evidence type="ECO:0000313" key="3">
    <source>
        <dbReference type="Proteomes" id="UP001209654"/>
    </source>
</evidence>
<protein>
    <submittedName>
        <fullName evidence="2">Uncharacterized protein</fullName>
    </submittedName>
</protein>
<proteinExistence type="predicted"/>
<comment type="caution">
    <text evidence="2">The sequence shown here is derived from an EMBL/GenBank/DDBJ whole genome shotgun (WGS) entry which is preliminary data.</text>
</comment>
<name>A0ABQ5MT99_9MICC</name>
<feature type="region of interest" description="Disordered" evidence="1">
    <location>
        <begin position="1"/>
        <end position="30"/>
    </location>
</feature>
<dbReference type="Proteomes" id="UP001209654">
    <property type="component" value="Unassembled WGS sequence"/>
</dbReference>
<evidence type="ECO:0000313" key="2">
    <source>
        <dbReference type="EMBL" id="GLB66985.1"/>
    </source>
</evidence>
<keyword evidence="3" id="KW-1185">Reference proteome</keyword>
<evidence type="ECO:0000256" key="1">
    <source>
        <dbReference type="SAM" id="MobiDB-lite"/>
    </source>
</evidence>
<reference evidence="2 3" key="1">
    <citation type="journal article" date="2023" name="Int. J. Syst. Evol. Microbiol.">
        <title>Arthrobacter mangrovi sp. nov., an actinobacterium isolated from the rhizosphere of a mangrove.</title>
        <authorList>
            <person name="Hamada M."/>
            <person name="Saitou S."/>
            <person name="Enomoto N."/>
            <person name="Nanri K."/>
            <person name="Hidaka K."/>
            <person name="Miura T."/>
            <person name="Tamura T."/>
        </authorList>
    </citation>
    <scope>NUCLEOTIDE SEQUENCE [LARGE SCALE GENOMIC DNA]</scope>
    <source>
        <strain evidence="2 3">NBRC 112813</strain>
    </source>
</reference>